<evidence type="ECO:0000313" key="1">
    <source>
        <dbReference type="EMBL" id="KAK5860743.1"/>
    </source>
</evidence>
<name>A0AAN8AI41_ELEMC</name>
<sequence length="82" mass="8362">MRVICPRRRLNPAALVSSGGGTLPGRLYDTVSLHTGPHAAQGGGRCCKWLSELTDGSPSSLHSAGSVCMSGSTLCCLDASGM</sequence>
<proteinExistence type="predicted"/>
<accession>A0AAN8AI41</accession>
<evidence type="ECO:0000313" key="2">
    <source>
        <dbReference type="Proteomes" id="UP001346869"/>
    </source>
</evidence>
<dbReference type="Proteomes" id="UP001346869">
    <property type="component" value="Unassembled WGS sequence"/>
</dbReference>
<protein>
    <submittedName>
        <fullName evidence="1">Uncharacterized protein</fullName>
    </submittedName>
</protein>
<dbReference type="AlphaFoldDB" id="A0AAN8AI41"/>
<keyword evidence="2" id="KW-1185">Reference proteome</keyword>
<gene>
    <name evidence="1" type="ORF">PBY51_022203</name>
</gene>
<dbReference type="EMBL" id="JAUZQC010000013">
    <property type="protein sequence ID" value="KAK5860743.1"/>
    <property type="molecule type" value="Genomic_DNA"/>
</dbReference>
<comment type="caution">
    <text evidence="1">The sequence shown here is derived from an EMBL/GenBank/DDBJ whole genome shotgun (WGS) entry which is preliminary data.</text>
</comment>
<reference evidence="1 2" key="2">
    <citation type="journal article" date="2023" name="Mol. Biol. Evol.">
        <title>Genomics of Secondarily Temperate Adaptation in the Only Non-Antarctic Icefish.</title>
        <authorList>
            <person name="Rivera-Colon A.G."/>
            <person name="Rayamajhi N."/>
            <person name="Minhas B.F."/>
            <person name="Madrigal G."/>
            <person name="Bilyk K.T."/>
            <person name="Yoon V."/>
            <person name="Hune M."/>
            <person name="Gregory S."/>
            <person name="Cheng C.H.C."/>
            <person name="Catchen J.M."/>
        </authorList>
    </citation>
    <scope>NUCLEOTIDE SEQUENCE [LARGE SCALE GENOMIC DNA]</scope>
    <source>
        <strain evidence="1">JMC-PN-2008</strain>
    </source>
</reference>
<reference evidence="1 2" key="1">
    <citation type="journal article" date="2023" name="Genes (Basel)">
        <title>Chromosome-Level Genome Assembly and Circadian Gene Repertoire of the Patagonia Blennie Eleginops maclovinus-The Closest Ancestral Proxy of Antarctic Cryonotothenioids.</title>
        <authorList>
            <person name="Cheng C.C."/>
            <person name="Rivera-Colon A.G."/>
            <person name="Minhas B.F."/>
            <person name="Wilson L."/>
            <person name="Rayamajhi N."/>
            <person name="Vargas-Chacoff L."/>
            <person name="Catchen J.M."/>
        </authorList>
    </citation>
    <scope>NUCLEOTIDE SEQUENCE [LARGE SCALE GENOMIC DNA]</scope>
    <source>
        <strain evidence="1">JMC-PN-2008</strain>
    </source>
</reference>
<organism evidence="1 2">
    <name type="scientific">Eleginops maclovinus</name>
    <name type="common">Patagonian blennie</name>
    <name type="synonym">Eleginus maclovinus</name>
    <dbReference type="NCBI Taxonomy" id="56733"/>
    <lineage>
        <taxon>Eukaryota</taxon>
        <taxon>Metazoa</taxon>
        <taxon>Chordata</taxon>
        <taxon>Craniata</taxon>
        <taxon>Vertebrata</taxon>
        <taxon>Euteleostomi</taxon>
        <taxon>Actinopterygii</taxon>
        <taxon>Neopterygii</taxon>
        <taxon>Teleostei</taxon>
        <taxon>Neoteleostei</taxon>
        <taxon>Acanthomorphata</taxon>
        <taxon>Eupercaria</taxon>
        <taxon>Perciformes</taxon>
        <taxon>Notothenioidei</taxon>
        <taxon>Eleginopidae</taxon>
        <taxon>Eleginops</taxon>
    </lineage>
</organism>